<accession>A0A9D1M9K3</accession>
<proteinExistence type="predicted"/>
<name>A0A9D1M9K3_9BACT</name>
<organism evidence="1 2">
    <name type="scientific">Candidatus Gallibacteroides avistercoris</name>
    <dbReference type="NCBI Taxonomy" id="2840833"/>
    <lineage>
        <taxon>Bacteria</taxon>
        <taxon>Pseudomonadati</taxon>
        <taxon>Bacteroidota</taxon>
        <taxon>Bacteroidia</taxon>
        <taxon>Bacteroidales</taxon>
        <taxon>Bacteroidaceae</taxon>
        <taxon>Bacteroidaceae incertae sedis</taxon>
        <taxon>Candidatus Gallibacteroides</taxon>
    </lineage>
</organism>
<sequence length="130" mass="15220">MSIFVFLIICLVACEEGKDGLEGKWQLREMQYDDRVSKVDTVYYNFQFGVFKLQAVNHIPVSLNEMIGSYSIVEDTIKMDIEPSFVSNLTALKRYYDWDGPSEKFRIVKQSASSLHLLREDEVLFIFRKF</sequence>
<dbReference type="Gene3D" id="2.40.128.280">
    <property type="match status" value="1"/>
</dbReference>
<evidence type="ECO:0000313" key="1">
    <source>
        <dbReference type="EMBL" id="HIU56043.1"/>
    </source>
</evidence>
<dbReference type="EMBL" id="DVNA01000220">
    <property type="protein sequence ID" value="HIU56043.1"/>
    <property type="molecule type" value="Genomic_DNA"/>
</dbReference>
<dbReference type="AlphaFoldDB" id="A0A9D1M9K3"/>
<protein>
    <submittedName>
        <fullName evidence="1">Lipocalin-like domain-containing protein</fullName>
    </submittedName>
</protein>
<reference evidence="1" key="2">
    <citation type="journal article" date="2021" name="PeerJ">
        <title>Extensive microbial diversity within the chicken gut microbiome revealed by metagenomics and culture.</title>
        <authorList>
            <person name="Gilroy R."/>
            <person name="Ravi A."/>
            <person name="Getino M."/>
            <person name="Pursley I."/>
            <person name="Horton D.L."/>
            <person name="Alikhan N.F."/>
            <person name="Baker D."/>
            <person name="Gharbi K."/>
            <person name="Hall N."/>
            <person name="Watson M."/>
            <person name="Adriaenssens E.M."/>
            <person name="Foster-Nyarko E."/>
            <person name="Jarju S."/>
            <person name="Secka A."/>
            <person name="Antonio M."/>
            <person name="Oren A."/>
            <person name="Chaudhuri R.R."/>
            <person name="La Ragione R."/>
            <person name="Hildebrand F."/>
            <person name="Pallen M.J."/>
        </authorList>
    </citation>
    <scope>NUCLEOTIDE SEQUENCE</scope>
    <source>
        <strain evidence="1">CHK158-818</strain>
    </source>
</reference>
<gene>
    <name evidence="1" type="ORF">IAB03_09600</name>
</gene>
<comment type="caution">
    <text evidence="1">The sequence shown here is derived from an EMBL/GenBank/DDBJ whole genome shotgun (WGS) entry which is preliminary data.</text>
</comment>
<dbReference type="Proteomes" id="UP000824112">
    <property type="component" value="Unassembled WGS sequence"/>
</dbReference>
<reference evidence="1" key="1">
    <citation type="submission" date="2020-10" db="EMBL/GenBank/DDBJ databases">
        <authorList>
            <person name="Gilroy R."/>
        </authorList>
    </citation>
    <scope>NUCLEOTIDE SEQUENCE</scope>
    <source>
        <strain evidence="1">CHK158-818</strain>
    </source>
</reference>
<evidence type="ECO:0000313" key="2">
    <source>
        <dbReference type="Proteomes" id="UP000824112"/>
    </source>
</evidence>